<accession>A0AA37IA76</accession>
<keyword evidence="1" id="KW-1133">Transmembrane helix</keyword>
<proteinExistence type="predicted"/>
<sequence length="161" mass="17313">MTKKMKTGMKGASFPMAERVLGSYLLSVTVGVAFLTLVFLVALPAGGHGAIQVMVMTVMAFLFTWLTGVIVAALPCALLAFLARRLAIRNLLFYLIAGVAIGLLLVPVFLGITNSFSWYTDPPDRTDLTMLQGMRQVGVGFAIAGGLAGLTFWKRAGLHYR</sequence>
<protein>
    <submittedName>
        <fullName evidence="2">Uncharacterized protein</fullName>
    </submittedName>
</protein>
<reference evidence="2" key="1">
    <citation type="submission" date="2022-09" db="EMBL/GenBank/DDBJ databases">
        <title>Isolation and characterization of 3-chlorobenzoate degrading bacteria from soils in Shizuoka.</title>
        <authorList>
            <person name="Ifat A."/>
            <person name="Ogawa N."/>
            <person name="Kimbara K."/>
            <person name="Moriuchi R."/>
            <person name="Dohra H."/>
            <person name="Shintani M."/>
        </authorList>
    </citation>
    <scope>NUCLEOTIDE SEQUENCE</scope>
    <source>
        <strain evidence="2">19CS4-2</strain>
    </source>
</reference>
<feature type="transmembrane region" description="Helical" evidence="1">
    <location>
        <begin position="133"/>
        <end position="153"/>
    </location>
</feature>
<gene>
    <name evidence="2" type="ORF">CBA19CS42_12595</name>
</gene>
<feature type="transmembrane region" description="Helical" evidence="1">
    <location>
        <begin position="21"/>
        <end position="43"/>
    </location>
</feature>
<dbReference type="EMBL" id="BPUS01000003">
    <property type="protein sequence ID" value="GJH25357.1"/>
    <property type="molecule type" value="Genomic_DNA"/>
</dbReference>
<keyword evidence="1" id="KW-0472">Membrane</keyword>
<evidence type="ECO:0000256" key="1">
    <source>
        <dbReference type="SAM" id="Phobius"/>
    </source>
</evidence>
<dbReference type="RefSeq" id="WP_238211912.1">
    <property type="nucleotide sequence ID" value="NZ_BPUS01000003.1"/>
</dbReference>
<dbReference type="AlphaFoldDB" id="A0AA37IA76"/>
<name>A0AA37IA76_9BURK</name>
<feature type="transmembrane region" description="Helical" evidence="1">
    <location>
        <begin position="91"/>
        <end position="113"/>
    </location>
</feature>
<feature type="transmembrane region" description="Helical" evidence="1">
    <location>
        <begin position="49"/>
        <end position="82"/>
    </location>
</feature>
<evidence type="ECO:0000313" key="3">
    <source>
        <dbReference type="Proteomes" id="UP001055111"/>
    </source>
</evidence>
<keyword evidence="1" id="KW-0812">Transmembrane</keyword>
<dbReference type="Proteomes" id="UP001055111">
    <property type="component" value="Unassembled WGS sequence"/>
</dbReference>
<comment type="caution">
    <text evidence="2">The sequence shown here is derived from an EMBL/GenBank/DDBJ whole genome shotgun (WGS) entry which is preliminary data.</text>
</comment>
<evidence type="ECO:0000313" key="2">
    <source>
        <dbReference type="EMBL" id="GJH25357.1"/>
    </source>
</evidence>
<organism evidence="2 3">
    <name type="scientific">Caballeronia novacaledonica</name>
    <dbReference type="NCBI Taxonomy" id="1544861"/>
    <lineage>
        <taxon>Bacteria</taxon>
        <taxon>Pseudomonadati</taxon>
        <taxon>Pseudomonadota</taxon>
        <taxon>Betaproteobacteria</taxon>
        <taxon>Burkholderiales</taxon>
        <taxon>Burkholderiaceae</taxon>
        <taxon>Caballeronia</taxon>
    </lineage>
</organism>